<evidence type="ECO:0000313" key="3">
    <source>
        <dbReference type="Proteomes" id="UP001314205"/>
    </source>
</evidence>
<sequence>MFVNRSEQRREDARAAVSHQQMRSEVHRYPVDRYLVESSKKIEMVNIIDDEIWNPEPAIRPEDEVMLRKLHEMLQSTADDLKLISGELMKCREPRIQFKTSPTPLDEEFNEKVYIEEIVNAKFHGYKIFDKSPCKKAQNDMNNKNSNSVSSRPAKKALNAAVQVNQISASKKPATKKNLAISRTKIVEIDEQPQYFNAKGVKPFNPRISTNNGPFVAYNEFTYKYEEQKIKQSNPKSLQIQEMPSINIRSELKEQKVLQLDILPEEQKNIESLTMHSNVGVIAVQHESSSIEKAPVTHYPQVHYAKPVSSKSKVRKVSKMLTCESSESTNHVSSDTQDRTTNQNLIKSNIRSSLKSSTRGHNKNSNESKFNKNEKGKLQHRNIDEWKRQLDTIYGHPSTSRKNKMRSKSSSKESPTKPNTSPSQKNIKTQNLLNNAEYIPYAKLTLGGVRVSDIEREISDIPDKNNISLNPILDKILASRENSFHEDNPKPNEEEVNKNILTTSDENLLEEVLDIEKNIAETLSKNHKVKQKKSPESSLNILTNNSGSDKESYDDDFEDEKSENTQSEGAENVQDNISDKTNPNIHNATYTKSSNLSFKNSVDIFEFIHSIDTQDNATQSNTTHKISLKATQTSPRTNIQPIRNDLWPSVHPRDEVDQLLKEDFIRKLIVDECANILQKNVAQPSTSKDERENDKAKKNFTASQKNTQTSPAHVRSVMTSPTKTKTRTTSPFALSLTVDHQTSPIACISNEELHIELGKVDDLAVSINLSSPRFSLRLPQSSREVISNLDGTSSKRNHKLNKSETKTFFGKFTSSSSTDADYSSSDISSLGEIKNKFKRKLRKTKIPTISESSESSIASKYSSDISSVILPLKSEGEISLGQTDKVKSRSDGEVSLGQEIH</sequence>
<feature type="region of interest" description="Disordered" evidence="1">
    <location>
        <begin position="525"/>
        <end position="588"/>
    </location>
</feature>
<feature type="region of interest" description="Disordered" evidence="1">
    <location>
        <begin position="880"/>
        <end position="901"/>
    </location>
</feature>
<feature type="compositionally biased region" description="Low complexity" evidence="1">
    <location>
        <begin position="719"/>
        <end position="728"/>
    </location>
</feature>
<feature type="compositionally biased region" description="Polar residues" evidence="1">
    <location>
        <begin position="536"/>
        <end position="547"/>
    </location>
</feature>
<feature type="region of interest" description="Disordered" evidence="1">
    <location>
        <begin position="322"/>
        <end position="431"/>
    </location>
</feature>
<protein>
    <submittedName>
        <fullName evidence="2">Uncharacterized protein</fullName>
    </submittedName>
</protein>
<dbReference type="EMBL" id="CAVLGL010000046">
    <property type="protein sequence ID" value="CAK1582452.1"/>
    <property type="molecule type" value="Genomic_DNA"/>
</dbReference>
<feature type="compositionally biased region" description="Acidic residues" evidence="1">
    <location>
        <begin position="552"/>
        <end position="561"/>
    </location>
</feature>
<proteinExistence type="predicted"/>
<reference evidence="2 3" key="1">
    <citation type="submission" date="2023-11" db="EMBL/GenBank/DDBJ databases">
        <authorList>
            <person name="Hedman E."/>
            <person name="Englund M."/>
            <person name="Stromberg M."/>
            <person name="Nyberg Akerstrom W."/>
            <person name="Nylinder S."/>
            <person name="Jareborg N."/>
            <person name="Kallberg Y."/>
            <person name="Kronander E."/>
        </authorList>
    </citation>
    <scope>NUCLEOTIDE SEQUENCE [LARGE SCALE GENOMIC DNA]</scope>
</reference>
<feature type="compositionally biased region" description="Basic and acidic residues" evidence="1">
    <location>
        <begin position="1"/>
        <end position="14"/>
    </location>
</feature>
<feature type="compositionally biased region" description="Basic and acidic residues" evidence="1">
    <location>
        <begin position="364"/>
        <end position="390"/>
    </location>
</feature>
<name>A0AAV1KKX6_9NEOP</name>
<feature type="compositionally biased region" description="Basic and acidic residues" evidence="1">
    <location>
        <begin position="687"/>
        <end position="697"/>
    </location>
</feature>
<evidence type="ECO:0000313" key="2">
    <source>
        <dbReference type="EMBL" id="CAK1582452.1"/>
    </source>
</evidence>
<evidence type="ECO:0000256" key="1">
    <source>
        <dbReference type="SAM" id="MobiDB-lite"/>
    </source>
</evidence>
<feature type="region of interest" description="Disordered" evidence="1">
    <location>
        <begin position="1"/>
        <end position="21"/>
    </location>
</feature>
<accession>A0AAV1KKX6</accession>
<feature type="compositionally biased region" description="Basic residues" evidence="1">
    <location>
        <begin position="399"/>
        <end position="409"/>
    </location>
</feature>
<feature type="region of interest" description="Disordered" evidence="1">
    <location>
        <begin position="681"/>
        <end position="728"/>
    </location>
</feature>
<dbReference type="Proteomes" id="UP001314205">
    <property type="component" value="Unassembled WGS sequence"/>
</dbReference>
<organism evidence="2 3">
    <name type="scientific">Parnassius mnemosyne</name>
    <name type="common">clouded apollo</name>
    <dbReference type="NCBI Taxonomy" id="213953"/>
    <lineage>
        <taxon>Eukaryota</taxon>
        <taxon>Metazoa</taxon>
        <taxon>Ecdysozoa</taxon>
        <taxon>Arthropoda</taxon>
        <taxon>Hexapoda</taxon>
        <taxon>Insecta</taxon>
        <taxon>Pterygota</taxon>
        <taxon>Neoptera</taxon>
        <taxon>Endopterygota</taxon>
        <taxon>Lepidoptera</taxon>
        <taxon>Glossata</taxon>
        <taxon>Ditrysia</taxon>
        <taxon>Papilionoidea</taxon>
        <taxon>Papilionidae</taxon>
        <taxon>Parnassiinae</taxon>
        <taxon>Parnassini</taxon>
        <taxon>Parnassius</taxon>
        <taxon>Driopa</taxon>
    </lineage>
</organism>
<dbReference type="AlphaFoldDB" id="A0AAV1KKX6"/>
<feature type="compositionally biased region" description="Polar residues" evidence="1">
    <location>
        <begin position="564"/>
        <end position="588"/>
    </location>
</feature>
<feature type="compositionally biased region" description="Polar residues" evidence="1">
    <location>
        <begin position="323"/>
        <end position="359"/>
    </location>
</feature>
<comment type="caution">
    <text evidence="2">The sequence shown here is derived from an EMBL/GenBank/DDBJ whole genome shotgun (WGS) entry which is preliminary data.</text>
</comment>
<keyword evidence="3" id="KW-1185">Reference proteome</keyword>
<feature type="compositionally biased region" description="Polar residues" evidence="1">
    <location>
        <begin position="700"/>
        <end position="711"/>
    </location>
</feature>
<gene>
    <name evidence="2" type="ORF">PARMNEM_LOCUS3975</name>
</gene>